<evidence type="ECO:0000256" key="2">
    <source>
        <dbReference type="ARBA" id="ARBA00022695"/>
    </source>
</evidence>
<evidence type="ECO:0000259" key="8">
    <source>
        <dbReference type="Pfam" id="PF17917"/>
    </source>
</evidence>
<evidence type="ECO:0000256" key="4">
    <source>
        <dbReference type="ARBA" id="ARBA00022759"/>
    </source>
</evidence>
<accession>A0A8S3QV33</accession>
<dbReference type="GO" id="GO:0016787">
    <property type="term" value="F:hydrolase activity"/>
    <property type="evidence" value="ECO:0007669"/>
    <property type="project" value="UniProtKB-KW"/>
</dbReference>
<comment type="caution">
    <text evidence="9">The sequence shown here is derived from an EMBL/GenBank/DDBJ whole genome shotgun (WGS) entry which is preliminary data.</text>
</comment>
<name>A0A8S3QV33_MYTED</name>
<dbReference type="InterPro" id="IPR041373">
    <property type="entry name" value="RT_RNaseH"/>
</dbReference>
<evidence type="ECO:0000256" key="3">
    <source>
        <dbReference type="ARBA" id="ARBA00022722"/>
    </source>
</evidence>
<keyword evidence="6" id="KW-0695">RNA-directed DNA polymerase</keyword>
<keyword evidence="3" id="KW-0540">Nuclease</keyword>
<keyword evidence="2" id="KW-0548">Nucleotidyltransferase</keyword>
<keyword evidence="1" id="KW-0808">Transferase</keyword>
<dbReference type="EMBL" id="CAJPWZ010000672">
    <property type="protein sequence ID" value="CAG2198234.1"/>
    <property type="molecule type" value="Genomic_DNA"/>
</dbReference>
<dbReference type="OrthoDB" id="116078at2759"/>
<evidence type="ECO:0000256" key="6">
    <source>
        <dbReference type="ARBA" id="ARBA00022918"/>
    </source>
</evidence>
<dbReference type="CDD" id="cd09274">
    <property type="entry name" value="RNase_HI_RT_Ty3"/>
    <property type="match status" value="1"/>
</dbReference>
<dbReference type="InterPro" id="IPR043502">
    <property type="entry name" value="DNA/RNA_pol_sf"/>
</dbReference>
<protein>
    <recommendedName>
        <fullName evidence="8">Reverse transcriptase RNase H-like domain-containing protein</fullName>
    </recommendedName>
</protein>
<evidence type="ECO:0000256" key="5">
    <source>
        <dbReference type="ARBA" id="ARBA00022801"/>
    </source>
</evidence>
<reference evidence="9" key="1">
    <citation type="submission" date="2021-03" db="EMBL/GenBank/DDBJ databases">
        <authorList>
            <person name="Bekaert M."/>
        </authorList>
    </citation>
    <scope>NUCLEOTIDE SEQUENCE</scope>
</reference>
<feature type="region of interest" description="Disordered" evidence="7">
    <location>
        <begin position="435"/>
        <end position="499"/>
    </location>
</feature>
<dbReference type="SUPFAM" id="SSF56672">
    <property type="entry name" value="DNA/RNA polymerases"/>
    <property type="match status" value="1"/>
</dbReference>
<dbReference type="Proteomes" id="UP000683360">
    <property type="component" value="Unassembled WGS sequence"/>
</dbReference>
<dbReference type="InterPro" id="IPR043128">
    <property type="entry name" value="Rev_trsase/Diguanyl_cyclase"/>
</dbReference>
<feature type="compositionally biased region" description="Polar residues" evidence="7">
    <location>
        <begin position="441"/>
        <end position="453"/>
    </location>
</feature>
<dbReference type="PANTHER" id="PTHR37984">
    <property type="entry name" value="PROTEIN CBG26694"/>
    <property type="match status" value="1"/>
</dbReference>
<dbReference type="PANTHER" id="PTHR37984:SF5">
    <property type="entry name" value="PROTEIN NYNRIN-LIKE"/>
    <property type="match status" value="1"/>
</dbReference>
<evidence type="ECO:0000256" key="7">
    <source>
        <dbReference type="SAM" id="MobiDB-lite"/>
    </source>
</evidence>
<evidence type="ECO:0000313" key="10">
    <source>
        <dbReference type="Proteomes" id="UP000683360"/>
    </source>
</evidence>
<dbReference type="Gene3D" id="3.10.10.10">
    <property type="entry name" value="HIV Type 1 Reverse Transcriptase, subunit A, domain 1"/>
    <property type="match status" value="1"/>
</dbReference>
<feature type="domain" description="Reverse transcriptase RNase H-like" evidence="8">
    <location>
        <begin position="168"/>
        <end position="247"/>
    </location>
</feature>
<feature type="compositionally biased region" description="Polar residues" evidence="7">
    <location>
        <begin position="466"/>
        <end position="485"/>
    </location>
</feature>
<proteinExistence type="predicted"/>
<dbReference type="GO" id="GO:0003964">
    <property type="term" value="F:RNA-directed DNA polymerase activity"/>
    <property type="evidence" value="ECO:0007669"/>
    <property type="project" value="UniProtKB-KW"/>
</dbReference>
<dbReference type="GO" id="GO:0004519">
    <property type="term" value="F:endonuclease activity"/>
    <property type="evidence" value="ECO:0007669"/>
    <property type="project" value="UniProtKB-KW"/>
</dbReference>
<gene>
    <name evidence="9" type="ORF">MEDL_13011</name>
</gene>
<organism evidence="9 10">
    <name type="scientific">Mytilus edulis</name>
    <name type="common">Blue mussel</name>
    <dbReference type="NCBI Taxonomy" id="6550"/>
    <lineage>
        <taxon>Eukaryota</taxon>
        <taxon>Metazoa</taxon>
        <taxon>Spiralia</taxon>
        <taxon>Lophotrochozoa</taxon>
        <taxon>Mollusca</taxon>
        <taxon>Bivalvia</taxon>
        <taxon>Autobranchia</taxon>
        <taxon>Pteriomorphia</taxon>
        <taxon>Mytilida</taxon>
        <taxon>Mytiloidea</taxon>
        <taxon>Mytilidae</taxon>
        <taxon>Mytilinae</taxon>
        <taxon>Mytilus</taxon>
    </lineage>
</organism>
<dbReference type="InterPro" id="IPR050951">
    <property type="entry name" value="Retrovirus_Pol_polyprotein"/>
</dbReference>
<keyword evidence="10" id="KW-1185">Reference proteome</keyword>
<keyword evidence="5" id="KW-0378">Hydrolase</keyword>
<evidence type="ECO:0000256" key="1">
    <source>
        <dbReference type="ARBA" id="ARBA00022679"/>
    </source>
</evidence>
<dbReference type="AlphaFoldDB" id="A0A8S3QV33"/>
<sequence length="499" mass="56508">MLVLSKRNGTFKLFRVERYYGYESLVVECRKRIRNGMEADMNVVPKLRLGKTKIIWQVCTAPMRNDILIGLDLLKEVDSIIMTRQESLGIDNGDPDTDNRDIPDYTDSLPEYLGPIMDSTGDNLLSEKKKRGCKTIDYMKINAVTSKDSYPLPNIEECLDTLAGASIQEGVEKVIGYTSRRLSSAQEKDCVTRKELLAVVSFTEKFNHYLLGQRFLLRTDHSSLTWLYRFKSPQGQLARWLEQLSQFDILFQHRIRKDHCNSEALSRYPETSHVCDKAGMDPLTLPCQQCAVNKKSTKVSHAPMQTYQTGVPLDRIQLDILGPFPKSRRGIPLWITRQRRKLKNIKADVLNIPEVETCLLEILEDKVSDLDEDAFTDDESDSLRKDNSGLEDQTIVSFKQTIQRLDSGVNITENTINDSTIQDVETEQKEIISLDSGGLSPVSSGSKTNVNVTKKTESLNDALNPKVSTKTDNCSDFSESRTQAPCSYGNHTIREEHPP</sequence>
<dbReference type="Gene3D" id="3.30.70.270">
    <property type="match status" value="1"/>
</dbReference>
<dbReference type="Pfam" id="PF17917">
    <property type="entry name" value="RT_RNaseH"/>
    <property type="match status" value="1"/>
</dbReference>
<keyword evidence="4" id="KW-0255">Endonuclease</keyword>
<evidence type="ECO:0000313" key="9">
    <source>
        <dbReference type="EMBL" id="CAG2198234.1"/>
    </source>
</evidence>